<evidence type="ECO:0000256" key="3">
    <source>
        <dbReference type="ARBA" id="ARBA00022801"/>
    </source>
</evidence>
<keyword evidence="2 6" id="KW-0645">Protease</keyword>
<dbReference type="PROSITE" id="PS00136">
    <property type="entry name" value="SUBTILASE_ASP"/>
    <property type="match status" value="1"/>
</dbReference>
<dbReference type="Pfam" id="PF00082">
    <property type="entry name" value="Peptidase_S8"/>
    <property type="match status" value="2"/>
</dbReference>
<protein>
    <submittedName>
        <fullName evidence="10">Subtilase family protein</fullName>
    </submittedName>
</protein>
<dbReference type="RefSeq" id="WP_093466713.1">
    <property type="nucleotide sequence ID" value="NZ_FNST01000002.1"/>
</dbReference>
<feature type="active site" description="Charge relay system" evidence="5 6">
    <location>
        <position position="190"/>
    </location>
</feature>
<name>A0A1H4X8J3_STRMJ</name>
<feature type="domain" description="Peptidase S8/S53" evidence="8">
    <location>
        <begin position="105"/>
        <end position="298"/>
    </location>
</feature>
<reference evidence="11" key="1">
    <citation type="submission" date="2016-10" db="EMBL/GenBank/DDBJ databases">
        <authorList>
            <person name="Varghese N."/>
            <person name="Submissions S."/>
        </authorList>
    </citation>
    <scope>NUCLEOTIDE SEQUENCE [LARGE SCALE GENOMIC DNA]</scope>
    <source>
        <strain evidence="11">DSM 40318</strain>
    </source>
</reference>
<dbReference type="GO" id="GO:0006508">
    <property type="term" value="P:proteolysis"/>
    <property type="evidence" value="ECO:0007669"/>
    <property type="project" value="UniProtKB-KW"/>
</dbReference>
<evidence type="ECO:0000313" key="10">
    <source>
        <dbReference type="EMBL" id="SED01976.1"/>
    </source>
</evidence>
<dbReference type="InterPro" id="IPR000209">
    <property type="entry name" value="Peptidase_S8/S53_dom"/>
</dbReference>
<dbReference type="InterPro" id="IPR041219">
    <property type="entry name" value="Phage_lysozyme2"/>
</dbReference>
<evidence type="ECO:0000259" key="9">
    <source>
        <dbReference type="Pfam" id="PF18013"/>
    </source>
</evidence>
<dbReference type="InterPro" id="IPR051048">
    <property type="entry name" value="Peptidase_S8/S53_subtilisin"/>
</dbReference>
<evidence type="ECO:0000313" key="11">
    <source>
        <dbReference type="Proteomes" id="UP000198609"/>
    </source>
</evidence>
<dbReference type="InterPro" id="IPR023827">
    <property type="entry name" value="Peptidase_S8_Asp-AS"/>
</dbReference>
<evidence type="ECO:0000256" key="6">
    <source>
        <dbReference type="PROSITE-ProRule" id="PRU01240"/>
    </source>
</evidence>
<feature type="domain" description="Phage tail lysozyme" evidence="9">
    <location>
        <begin position="850"/>
        <end position="999"/>
    </location>
</feature>
<dbReference type="Proteomes" id="UP000198609">
    <property type="component" value="Unassembled WGS sequence"/>
</dbReference>
<comment type="similarity">
    <text evidence="1 6">Belongs to the peptidase S8 family.</text>
</comment>
<dbReference type="InterPro" id="IPR036852">
    <property type="entry name" value="Peptidase_S8/S53_dom_sf"/>
</dbReference>
<dbReference type="Pfam" id="PF18013">
    <property type="entry name" value="Phage_lysozyme2"/>
    <property type="match status" value="1"/>
</dbReference>
<gene>
    <name evidence="10" type="ORF">SAMN04490356_6526</name>
</gene>
<dbReference type="PROSITE" id="PS51892">
    <property type="entry name" value="SUBTILASE"/>
    <property type="match status" value="1"/>
</dbReference>
<dbReference type="Gene3D" id="2.60.120.1290">
    <property type="match status" value="1"/>
</dbReference>
<feature type="domain" description="Peptidase S8/S53" evidence="8">
    <location>
        <begin position="447"/>
        <end position="560"/>
    </location>
</feature>
<keyword evidence="4 6" id="KW-0720">Serine protease</keyword>
<keyword evidence="11" id="KW-1185">Reference proteome</keyword>
<evidence type="ECO:0000256" key="1">
    <source>
        <dbReference type="ARBA" id="ARBA00011073"/>
    </source>
</evidence>
<evidence type="ECO:0000259" key="8">
    <source>
        <dbReference type="Pfam" id="PF00082"/>
    </source>
</evidence>
<dbReference type="Gene3D" id="1.10.530.10">
    <property type="match status" value="1"/>
</dbReference>
<dbReference type="SUPFAM" id="SSF52743">
    <property type="entry name" value="Subtilisin-like"/>
    <property type="match status" value="1"/>
</dbReference>
<dbReference type="PANTHER" id="PTHR43399:SF4">
    <property type="entry name" value="CELL WALL-ASSOCIATED PROTEASE"/>
    <property type="match status" value="1"/>
</dbReference>
<sequence length="1331" mass="144475">MDPALWEELARIGNRGAAVEAIVRLDRPNAEIPGLRLVARFGQIATCRIAVERIPQVYNDPRVLSLKASRLVGPERAPLCHGKPIVGLTPTRTDRCGPANRRLTGQGVVVGVIDTGCDVDHPSFKWPDGSSRLLALWDQRDREAGLELAPYGYGIRFGRADINRALRSGRPYEVLGYHPADADRDGMGAHGTHVMDISGIGAAGADLVFAHLANRRGNALAGDDLTSLGDSCRLLEAIDWVSRTAGQRPCVINISQGRHGGPHDGSTLVELAVSQWLQATPGRFVVFSAGNYASSRTHSSGNVTPGLARTLTFTTDPADLTPNEIELWYSGEDELFLGLETPSGHRTPLVPLGSRAEVHEQGRVVGRIYHLRDRNNGEHMVDLFLDPSAPAGHWRLTLHPVRIRNGRFDAWIERDEACKPCQARFVDSDVDPFCTLGTLANSHGPQLIVGAYDAHTPGRPVADFSSWGPTRDGRLKPDLLAPGVDVLAARSAPRGSMRSPGELVRRSGTSMAAPAVTSAVALCLGAFGRRLDADELRDLILRNTRRPTAPDEIPARLGHGYLDLARLTDDVLTQIRPGACRVGVRETMWPRRDPKEPSMARATDPTDVQEFDPDRLYRELTYSQGSPPARLDAMFVPLARPGERPSEPPQGGDVLVRVALGEPGRGHVAILSDGHLTPHTGLGPVRAERGGSGYYAAVTDGPRCHGRTDPVWRRVLDTAGRLPPGQLLLRPRAQSGLEPPTTEQAGDPLTAPLSTDDWALVETWQSAGRIGLGDQLTGDPDRNALLIAGSLFCSRRIGTPGQPTDDPLLCVDRDVTGADPRVVELARHVQAHGPIVNWVSVPAARRRVFVMEQLINRGFPVNGAAGIVGNLHAESAVLPNRIESSRPASPMRARNFAGAWTDFSATDVMNRNITTQQGPAAAGIGLAQWTTAPRRAGLFLHAFAGRPPGARILFDLEAQVDYLDAELRGLPGVRRILTNPAVTLNDASDEFFYNVERPGSIIVNGVVLPRNHPTVQARFRERRRQGRIALNDYRRAHPPGDSAESTPTERDSRSAPPRRGSTRAEALAAVEAFRGRTAASPWRLDRSQVARRLAELVRDPSKVDQDALNLCGPAAFLPLWLQRDPLAVVRFAAELYDSGRASIGGDYVVEPGDGSLLGQDYTALAAAAGPGFCPPADWMILCSLRDSENVFFDFEGRPDEDVSSATTSGEVAGWLRATSLYRDVSDEGNFFFTKGTDHLLNLTPSANQDVVLLINAHILDQADVIRGGKKSSDFILSAFPNHFIILTARVQPVPGDRLQMTYWTWGLPVTTATFIRDTVDANYYGAVIARR</sequence>
<dbReference type="GO" id="GO:0004252">
    <property type="term" value="F:serine-type endopeptidase activity"/>
    <property type="evidence" value="ECO:0007669"/>
    <property type="project" value="UniProtKB-UniRule"/>
</dbReference>
<dbReference type="PRINTS" id="PR00723">
    <property type="entry name" value="SUBTILISIN"/>
</dbReference>
<feature type="region of interest" description="Disordered" evidence="7">
    <location>
        <begin position="1028"/>
        <end position="1064"/>
    </location>
</feature>
<evidence type="ECO:0000256" key="4">
    <source>
        <dbReference type="ARBA" id="ARBA00022825"/>
    </source>
</evidence>
<feature type="active site" description="Charge relay system" evidence="5 6">
    <location>
        <position position="510"/>
    </location>
</feature>
<evidence type="ECO:0000256" key="5">
    <source>
        <dbReference type="PIRSR" id="PIRSR615500-1"/>
    </source>
</evidence>
<keyword evidence="3 6" id="KW-0378">Hydrolase</keyword>
<dbReference type="Gene3D" id="3.40.50.200">
    <property type="entry name" value="Peptidase S8/S53 domain"/>
    <property type="match status" value="1"/>
</dbReference>
<dbReference type="PANTHER" id="PTHR43399">
    <property type="entry name" value="SUBTILISIN-RELATED"/>
    <property type="match status" value="1"/>
</dbReference>
<accession>A0A1H4X8J3</accession>
<dbReference type="InterPro" id="IPR015500">
    <property type="entry name" value="Peptidase_S8_subtilisin-rel"/>
</dbReference>
<evidence type="ECO:0000256" key="2">
    <source>
        <dbReference type="ARBA" id="ARBA00022670"/>
    </source>
</evidence>
<proteinExistence type="inferred from homology"/>
<feature type="active site" description="Charge relay system" evidence="5 6">
    <location>
        <position position="114"/>
    </location>
</feature>
<evidence type="ECO:0000256" key="7">
    <source>
        <dbReference type="SAM" id="MobiDB-lite"/>
    </source>
</evidence>
<organism evidence="10 11">
    <name type="scientific">Streptomyces melanosporofaciens</name>
    <dbReference type="NCBI Taxonomy" id="67327"/>
    <lineage>
        <taxon>Bacteria</taxon>
        <taxon>Bacillati</taxon>
        <taxon>Actinomycetota</taxon>
        <taxon>Actinomycetes</taxon>
        <taxon>Kitasatosporales</taxon>
        <taxon>Streptomycetaceae</taxon>
        <taxon>Streptomyces</taxon>
        <taxon>Streptomyces violaceusniger group</taxon>
    </lineage>
</organism>
<dbReference type="EMBL" id="FNST01000002">
    <property type="protein sequence ID" value="SED01976.1"/>
    <property type="molecule type" value="Genomic_DNA"/>
</dbReference>